<dbReference type="AlphaFoldDB" id="K9E969"/>
<keyword evidence="6" id="KW-1185">Reference proteome</keyword>
<accession>K9E969</accession>
<dbReference type="Gene3D" id="2.60.40.3640">
    <property type="match status" value="1"/>
</dbReference>
<sequence>MKKISIYVYALLSLAVFSACDEDFKDWADPQSNPQEDAKSVSAQMAGVTAALNMETYTEDSVEVAKLSSVSEGCTVVDYKIQLVANDKVLELPFAENNGVLKVDAKELDMLTQTAYNSRQAVARAITLKTSTSVVTPTGEAALVNSGDVTMTVTPVTPPVAENAYFILGDFNGWNMAGASAFVAEEGDDNTFSVEIEVGENCNVKIFPKSGIDASDWATALGTDVDGDTSTSGLLDFRDKAGKDAGAIRIAAAGKKKVIINVKDYTYTIKEVTGLPEVMYINGSAYSSDWNWGAACQMIPMTQTAGKFWSMQYYAEGEEIKFSPIAEWAGQDFGYSDDVITAEAIELAGLSDKGGNILIGKSGWYIVVVTITPTDKKIEFLVPNVYLLGGVINNSWDTNEATLFAVPTDKAGAFISPAATQDGTARICVVAESGNWWKSEFTVSDGVIVYRENKEVSDNLGELGYECKLVAGQKVHVKFLSGTGSVE</sequence>
<evidence type="ECO:0000259" key="2">
    <source>
        <dbReference type="Pfam" id="PF16411"/>
    </source>
</evidence>
<keyword evidence="1" id="KW-0732">Signal</keyword>
<dbReference type="RefSeq" id="WP_009132662.1">
    <property type="nucleotide sequence ID" value="NZ_JH992947.1"/>
</dbReference>
<dbReference type="InterPro" id="IPR033408">
    <property type="entry name" value="SusF_N"/>
</dbReference>
<proteinExistence type="predicted"/>
<evidence type="ECO:0000259" key="3">
    <source>
        <dbReference type="Pfam" id="PF17142"/>
    </source>
</evidence>
<evidence type="ECO:0000313" key="5">
    <source>
        <dbReference type="EMBL" id="EKU87417.1"/>
    </source>
</evidence>
<dbReference type="Pfam" id="PF16411">
    <property type="entry name" value="SusF_SusE"/>
    <property type="match status" value="2"/>
</dbReference>
<dbReference type="CDD" id="cd12965">
    <property type="entry name" value="CBM-Eb_CBM-Fb"/>
    <property type="match status" value="1"/>
</dbReference>
<dbReference type="InterPro" id="IPR058976">
    <property type="entry name" value="CBM_1st_SusF"/>
</dbReference>
<protein>
    <submittedName>
        <fullName evidence="5">Uncharacterized protein</fullName>
    </submittedName>
</protein>
<gene>
    <name evidence="5" type="ORF">HMPREF9447_05300</name>
</gene>
<feature type="domain" description="Outer membrane protein SusF/SusE-like C-terminal" evidence="2">
    <location>
        <begin position="384"/>
        <end position="484"/>
    </location>
</feature>
<dbReference type="Gene3D" id="2.60.40.3620">
    <property type="match status" value="2"/>
</dbReference>
<feature type="chain" id="PRO_5003929402" evidence="1">
    <location>
        <begin position="22"/>
        <end position="487"/>
    </location>
</feature>
<reference evidence="5 6" key="1">
    <citation type="submission" date="2012-09" db="EMBL/GenBank/DDBJ databases">
        <title>The Genome Sequence of Bacteroides oleiciplenus YIT 12058.</title>
        <authorList>
            <consortium name="The Broad Institute Genome Sequencing Platform"/>
            <person name="Earl A."/>
            <person name="Ward D."/>
            <person name="Feldgarden M."/>
            <person name="Gevers D."/>
            <person name="Morotomi M."/>
            <person name="Walker B."/>
            <person name="Young S.K."/>
            <person name="Zeng Q."/>
            <person name="Gargeya S."/>
            <person name="Fitzgerald M."/>
            <person name="Haas B."/>
            <person name="Abouelleil A."/>
            <person name="Alvarado L."/>
            <person name="Arachchi H.M."/>
            <person name="Berlin A.M."/>
            <person name="Chapman S.B."/>
            <person name="Goldberg J."/>
            <person name="Griggs A."/>
            <person name="Gujja S."/>
            <person name="Hansen M."/>
            <person name="Howarth C."/>
            <person name="Imamovic A."/>
            <person name="Larimer J."/>
            <person name="McCowen C."/>
            <person name="Montmayeur A."/>
            <person name="Murphy C."/>
            <person name="Neiman D."/>
            <person name="Pearson M."/>
            <person name="Priest M."/>
            <person name="Roberts A."/>
            <person name="Saif S."/>
            <person name="Shea T."/>
            <person name="Sisk P."/>
            <person name="Sykes S."/>
            <person name="Wortman J."/>
            <person name="Nusbaum C."/>
            <person name="Birren B."/>
        </authorList>
    </citation>
    <scope>NUCLEOTIDE SEQUENCE [LARGE SCALE GENOMIC DNA]</scope>
    <source>
        <strain evidence="5 6">YIT 12058</strain>
    </source>
</reference>
<evidence type="ECO:0000313" key="6">
    <source>
        <dbReference type="Proteomes" id="UP000009872"/>
    </source>
</evidence>
<feature type="domain" description="SusF first starch specific CBM" evidence="4">
    <location>
        <begin position="162"/>
        <end position="271"/>
    </location>
</feature>
<organism evidence="5 6">
    <name type="scientific">Bacteroides oleiciplenus YIT 12058</name>
    <dbReference type="NCBI Taxonomy" id="742727"/>
    <lineage>
        <taxon>Bacteria</taxon>
        <taxon>Pseudomonadati</taxon>
        <taxon>Bacteroidota</taxon>
        <taxon>Bacteroidia</taxon>
        <taxon>Bacteroidales</taxon>
        <taxon>Bacteroidaceae</taxon>
        <taxon>Bacteroides</taxon>
    </lineage>
</organism>
<dbReference type="PATRIC" id="fig|742727.4.peg.5418"/>
<dbReference type="GO" id="GO:2001070">
    <property type="term" value="F:starch binding"/>
    <property type="evidence" value="ECO:0007669"/>
    <property type="project" value="InterPro"/>
</dbReference>
<dbReference type="HOGENOM" id="CLU_042892_1_0_10"/>
<dbReference type="Pfam" id="PF17142">
    <property type="entry name" value="SusF_N"/>
    <property type="match status" value="1"/>
</dbReference>
<dbReference type="Pfam" id="PF26120">
    <property type="entry name" value="CBM_1st_SusF"/>
    <property type="match status" value="1"/>
</dbReference>
<feature type="signal peptide" evidence="1">
    <location>
        <begin position="1"/>
        <end position="21"/>
    </location>
</feature>
<dbReference type="OrthoDB" id="975117at2"/>
<feature type="domain" description="Outer membrane protein SusF/SusE-like C-terminal" evidence="2">
    <location>
        <begin position="279"/>
        <end position="372"/>
    </location>
</feature>
<dbReference type="STRING" id="742727.HMPREF9447_05300"/>
<evidence type="ECO:0000259" key="4">
    <source>
        <dbReference type="Pfam" id="PF26120"/>
    </source>
</evidence>
<dbReference type="Gene3D" id="2.60.40.3610">
    <property type="match status" value="1"/>
</dbReference>
<dbReference type="EMBL" id="ADLF01000025">
    <property type="protein sequence ID" value="EKU87417.1"/>
    <property type="molecule type" value="Genomic_DNA"/>
</dbReference>
<dbReference type="GO" id="GO:0019867">
    <property type="term" value="C:outer membrane"/>
    <property type="evidence" value="ECO:0007669"/>
    <property type="project" value="InterPro"/>
</dbReference>
<dbReference type="Proteomes" id="UP000009872">
    <property type="component" value="Unassembled WGS sequence"/>
</dbReference>
<dbReference type="eggNOG" id="ENOG5033Q7G">
    <property type="taxonomic scope" value="Bacteria"/>
</dbReference>
<dbReference type="PROSITE" id="PS51257">
    <property type="entry name" value="PROKAR_LIPOPROTEIN"/>
    <property type="match status" value="1"/>
</dbReference>
<dbReference type="CDD" id="cd12966">
    <property type="entry name" value="CBM-Ec_CBM-Fc"/>
    <property type="match status" value="1"/>
</dbReference>
<comment type="caution">
    <text evidence="5">The sequence shown here is derived from an EMBL/GenBank/DDBJ whole genome shotgun (WGS) entry which is preliminary data.</text>
</comment>
<dbReference type="InterPro" id="IPR032187">
    <property type="entry name" value="SusF/SusE-like_C"/>
</dbReference>
<feature type="domain" description="Outer membrane protein SusF N-terminal" evidence="3">
    <location>
        <begin position="20"/>
        <end position="155"/>
    </location>
</feature>
<evidence type="ECO:0000256" key="1">
    <source>
        <dbReference type="SAM" id="SignalP"/>
    </source>
</evidence>
<name>K9E969_9BACE</name>